<keyword evidence="11" id="KW-0175">Coiled coil</keyword>
<keyword evidence="5" id="KW-0808">Transferase</keyword>
<dbReference type="Pfam" id="PF00512">
    <property type="entry name" value="HisKA"/>
    <property type="match status" value="1"/>
</dbReference>
<evidence type="ECO:0000259" key="12">
    <source>
        <dbReference type="PROSITE" id="PS50109"/>
    </source>
</evidence>
<sequence length="285" mass="32930">MLLKKQIHKLSIEVNKMPTKSKYGSRFFVDFREKNLIGLVDELNSMIDKYESENIQIKRAEENLQLSITGLSHDLRTPLTAIDGYVQLLRTTTDVDKKSQYISIIEQSVSKLIEMTNQFYDLTRIDINQKGMNLDKISLSEIVQDNFLNFFDSFEKDGLNIEFAEDTPNITVMADKVLINRVIQNVIQNILRYAYERVNVDYEIKDKMGVLRITNDIKPGSRVSIEKVFDRFYTENQTRTNTESSGLGLYVSKRLIENMNGSMKAELDQQQFSIEIMLPRIGVVG</sequence>
<evidence type="ECO:0000256" key="10">
    <source>
        <dbReference type="ARBA" id="ARBA00023136"/>
    </source>
</evidence>
<dbReference type="Gene3D" id="1.10.287.130">
    <property type="match status" value="1"/>
</dbReference>
<dbReference type="SMART" id="SM00388">
    <property type="entry name" value="HisKA"/>
    <property type="match status" value="1"/>
</dbReference>
<feature type="coiled-coil region" evidence="11">
    <location>
        <begin position="40"/>
        <end position="67"/>
    </location>
</feature>
<keyword evidence="8" id="KW-1133">Transmembrane helix</keyword>
<dbReference type="PANTHER" id="PTHR45528:SF8">
    <property type="entry name" value="HISTIDINE KINASE"/>
    <property type="match status" value="1"/>
</dbReference>
<evidence type="ECO:0000256" key="5">
    <source>
        <dbReference type="ARBA" id="ARBA00022679"/>
    </source>
</evidence>
<reference evidence="13 14" key="1">
    <citation type="journal article" date="2015" name="Genome Announc.">
        <title>Expanding the biotechnology potential of lactobacilli through comparative genomics of 213 strains and associated genera.</title>
        <authorList>
            <person name="Sun Z."/>
            <person name="Harris H.M."/>
            <person name="McCann A."/>
            <person name="Guo C."/>
            <person name="Argimon S."/>
            <person name="Zhang W."/>
            <person name="Yang X."/>
            <person name="Jeffery I.B."/>
            <person name="Cooney J.C."/>
            <person name="Kagawa T.F."/>
            <person name="Liu W."/>
            <person name="Song Y."/>
            <person name="Salvetti E."/>
            <person name="Wrobel A."/>
            <person name="Rasinkangas P."/>
            <person name="Parkhill J."/>
            <person name="Rea M.C."/>
            <person name="O'Sullivan O."/>
            <person name="Ritari J."/>
            <person name="Douillard F.P."/>
            <person name="Paul Ross R."/>
            <person name="Yang R."/>
            <person name="Briner A.E."/>
            <person name="Felis G.E."/>
            <person name="de Vos W.M."/>
            <person name="Barrangou R."/>
            <person name="Klaenhammer T.R."/>
            <person name="Caufield P.W."/>
            <person name="Cui Y."/>
            <person name="Zhang H."/>
            <person name="O'Toole P.W."/>
        </authorList>
    </citation>
    <scope>NUCLEOTIDE SEQUENCE [LARGE SCALE GENOMIC DNA]</scope>
    <source>
        <strain evidence="13 14">DSM 19682</strain>
    </source>
</reference>
<dbReference type="eggNOG" id="COG2205">
    <property type="taxonomic scope" value="Bacteria"/>
</dbReference>
<name>A0A0R1K8T7_9LACO</name>
<comment type="caution">
    <text evidence="13">The sequence shown here is derived from an EMBL/GenBank/DDBJ whole genome shotgun (WGS) entry which is preliminary data.</text>
</comment>
<evidence type="ECO:0000256" key="3">
    <source>
        <dbReference type="ARBA" id="ARBA00012438"/>
    </source>
</evidence>
<comment type="subcellular location">
    <subcellularLocation>
        <location evidence="2">Membrane</location>
        <topology evidence="2">Multi-pass membrane protein</topology>
    </subcellularLocation>
</comment>
<dbReference type="InterPro" id="IPR003661">
    <property type="entry name" value="HisK_dim/P_dom"/>
</dbReference>
<evidence type="ECO:0000313" key="13">
    <source>
        <dbReference type="EMBL" id="KRK79720.1"/>
    </source>
</evidence>
<evidence type="ECO:0000256" key="2">
    <source>
        <dbReference type="ARBA" id="ARBA00004141"/>
    </source>
</evidence>
<dbReference type="SMART" id="SM00387">
    <property type="entry name" value="HATPase_c"/>
    <property type="match status" value="1"/>
</dbReference>
<dbReference type="PROSITE" id="PS50109">
    <property type="entry name" value="HIS_KIN"/>
    <property type="match status" value="1"/>
</dbReference>
<dbReference type="InterPro" id="IPR050398">
    <property type="entry name" value="HssS/ArlS-like"/>
</dbReference>
<evidence type="ECO:0000256" key="7">
    <source>
        <dbReference type="ARBA" id="ARBA00022777"/>
    </source>
</evidence>
<accession>A0A0R1K8T7</accession>
<dbReference type="EMBL" id="AZDZ01000011">
    <property type="protein sequence ID" value="KRK79720.1"/>
    <property type="molecule type" value="Genomic_DNA"/>
</dbReference>
<dbReference type="GO" id="GO:0000155">
    <property type="term" value="F:phosphorelay sensor kinase activity"/>
    <property type="evidence" value="ECO:0007669"/>
    <property type="project" value="InterPro"/>
</dbReference>
<dbReference type="GO" id="GO:0005886">
    <property type="term" value="C:plasma membrane"/>
    <property type="evidence" value="ECO:0007669"/>
    <property type="project" value="TreeGrafter"/>
</dbReference>
<evidence type="ECO:0000256" key="11">
    <source>
        <dbReference type="SAM" id="Coils"/>
    </source>
</evidence>
<evidence type="ECO:0000256" key="8">
    <source>
        <dbReference type="ARBA" id="ARBA00022989"/>
    </source>
</evidence>
<organism evidence="13 14">
    <name type="scientific">Companilactobacillus nodensis DSM 19682 = JCM 14932 = NBRC 107160</name>
    <dbReference type="NCBI Taxonomy" id="1423775"/>
    <lineage>
        <taxon>Bacteria</taxon>
        <taxon>Bacillati</taxon>
        <taxon>Bacillota</taxon>
        <taxon>Bacilli</taxon>
        <taxon>Lactobacillales</taxon>
        <taxon>Lactobacillaceae</taxon>
        <taxon>Companilactobacillus</taxon>
    </lineage>
</organism>
<dbReference type="EC" id="2.7.13.3" evidence="3"/>
<dbReference type="PATRIC" id="fig|1423775.4.peg.430"/>
<dbReference type="InterPro" id="IPR005467">
    <property type="entry name" value="His_kinase_dom"/>
</dbReference>
<evidence type="ECO:0000256" key="9">
    <source>
        <dbReference type="ARBA" id="ARBA00023012"/>
    </source>
</evidence>
<dbReference type="AlphaFoldDB" id="A0A0R1K8T7"/>
<dbReference type="CDD" id="cd00082">
    <property type="entry name" value="HisKA"/>
    <property type="match status" value="1"/>
</dbReference>
<evidence type="ECO:0000256" key="4">
    <source>
        <dbReference type="ARBA" id="ARBA00022553"/>
    </source>
</evidence>
<keyword evidence="6" id="KW-0812">Transmembrane</keyword>
<dbReference type="SUPFAM" id="SSF47384">
    <property type="entry name" value="Homodimeric domain of signal transducing histidine kinase"/>
    <property type="match status" value="1"/>
</dbReference>
<comment type="catalytic activity">
    <reaction evidence="1">
        <text>ATP + protein L-histidine = ADP + protein N-phospho-L-histidine.</text>
        <dbReference type="EC" id="2.7.13.3"/>
    </reaction>
</comment>
<evidence type="ECO:0000256" key="1">
    <source>
        <dbReference type="ARBA" id="ARBA00000085"/>
    </source>
</evidence>
<dbReference type="PANTHER" id="PTHR45528">
    <property type="entry name" value="SENSOR HISTIDINE KINASE CPXA"/>
    <property type="match status" value="1"/>
</dbReference>
<keyword evidence="10" id="KW-0472">Membrane</keyword>
<proteinExistence type="predicted"/>
<keyword evidence="4" id="KW-0597">Phosphoprotein</keyword>
<dbReference type="Proteomes" id="UP000051248">
    <property type="component" value="Unassembled WGS sequence"/>
</dbReference>
<dbReference type="InterPro" id="IPR036890">
    <property type="entry name" value="HATPase_C_sf"/>
</dbReference>
<dbReference type="Gene3D" id="3.30.565.10">
    <property type="entry name" value="Histidine kinase-like ATPase, C-terminal domain"/>
    <property type="match status" value="1"/>
</dbReference>
<protein>
    <recommendedName>
        <fullName evidence="3">histidine kinase</fullName>
        <ecNumber evidence="3">2.7.13.3</ecNumber>
    </recommendedName>
</protein>
<evidence type="ECO:0000313" key="14">
    <source>
        <dbReference type="Proteomes" id="UP000051248"/>
    </source>
</evidence>
<evidence type="ECO:0000256" key="6">
    <source>
        <dbReference type="ARBA" id="ARBA00022692"/>
    </source>
</evidence>
<dbReference type="InterPro" id="IPR036097">
    <property type="entry name" value="HisK_dim/P_sf"/>
</dbReference>
<feature type="domain" description="Histidine kinase" evidence="12">
    <location>
        <begin position="70"/>
        <end position="282"/>
    </location>
</feature>
<gene>
    <name evidence="13" type="ORF">FD03_GL000421</name>
</gene>
<dbReference type="SUPFAM" id="SSF55874">
    <property type="entry name" value="ATPase domain of HSP90 chaperone/DNA topoisomerase II/histidine kinase"/>
    <property type="match status" value="1"/>
</dbReference>
<keyword evidence="14" id="KW-1185">Reference proteome</keyword>
<keyword evidence="9" id="KW-0902">Two-component regulatory system</keyword>
<dbReference type="InterPro" id="IPR003594">
    <property type="entry name" value="HATPase_dom"/>
</dbReference>
<dbReference type="STRING" id="1423775.FD03_GL000421"/>
<dbReference type="Pfam" id="PF02518">
    <property type="entry name" value="HATPase_c"/>
    <property type="match status" value="1"/>
</dbReference>
<keyword evidence="7" id="KW-0418">Kinase</keyword>